<dbReference type="InterPro" id="IPR036704">
    <property type="entry name" value="RraA/RraA-like_sf"/>
</dbReference>
<feature type="binding site" evidence="1">
    <location>
        <position position="113"/>
    </location>
    <ligand>
        <name>Mg(2+)</name>
        <dbReference type="ChEBI" id="CHEBI:18420"/>
    </ligand>
</feature>
<dbReference type="GO" id="GO:0032259">
    <property type="term" value="P:methylation"/>
    <property type="evidence" value="ECO:0007669"/>
    <property type="project" value="UniProtKB-KW"/>
</dbReference>
<keyword evidence="2" id="KW-0489">Methyltransferase</keyword>
<sequence>MDIGIADKIITFIRDNKVSSTEVADCLGKTGAIKGAKPLNKGMHRVGLVQYVYAHSDTNWPIHEQIRFIPEGRVIFVDDINGGRRALFGELVSSFLVIERKAQAIVTEGLMRDIAELLEGRFPIWCGGITPEGCYNTRREENPEVKMIARTNKERYQDAIAVCDDCGVVVIPKDEITDEMYRKLVRIEEQEKVWFHCVRDLGWDTFDTVCLKKYEDK</sequence>
<dbReference type="SUPFAM" id="SSF89562">
    <property type="entry name" value="RraA-like"/>
    <property type="match status" value="1"/>
</dbReference>
<dbReference type="GO" id="GO:0046872">
    <property type="term" value="F:metal ion binding"/>
    <property type="evidence" value="ECO:0007669"/>
    <property type="project" value="UniProtKB-KW"/>
</dbReference>
<keyword evidence="3" id="KW-1185">Reference proteome</keyword>
<dbReference type="Pfam" id="PF03737">
    <property type="entry name" value="RraA-like"/>
    <property type="match status" value="1"/>
</dbReference>
<proteinExistence type="predicted"/>
<name>A0A3N0AUI4_9ACTN</name>
<protein>
    <submittedName>
        <fullName evidence="2">Demethylmenaquinone methyltransferase</fullName>
    </submittedName>
</protein>
<dbReference type="EMBL" id="QIBX01000019">
    <property type="protein sequence ID" value="RNL38209.1"/>
    <property type="molecule type" value="Genomic_DNA"/>
</dbReference>
<organism evidence="2 3">
    <name type="scientific">Slackia equolifaciens</name>
    <dbReference type="NCBI Taxonomy" id="498718"/>
    <lineage>
        <taxon>Bacteria</taxon>
        <taxon>Bacillati</taxon>
        <taxon>Actinomycetota</taxon>
        <taxon>Coriobacteriia</taxon>
        <taxon>Eggerthellales</taxon>
        <taxon>Eggerthellaceae</taxon>
        <taxon>Slackia</taxon>
    </lineage>
</organism>
<comment type="caution">
    <text evidence="2">The sequence shown here is derived from an EMBL/GenBank/DDBJ whole genome shotgun (WGS) entry which is preliminary data.</text>
</comment>
<evidence type="ECO:0000256" key="1">
    <source>
        <dbReference type="PIRSR" id="PIRSR605493-1"/>
    </source>
</evidence>
<feature type="binding site" evidence="1">
    <location>
        <begin position="89"/>
        <end position="92"/>
    </location>
    <ligand>
        <name>substrate</name>
    </ligand>
</feature>
<dbReference type="Proteomes" id="UP000269591">
    <property type="component" value="Unassembled WGS sequence"/>
</dbReference>
<dbReference type="GO" id="GO:0008168">
    <property type="term" value="F:methyltransferase activity"/>
    <property type="evidence" value="ECO:0007669"/>
    <property type="project" value="UniProtKB-KW"/>
</dbReference>
<keyword evidence="1" id="KW-0460">Magnesium</keyword>
<keyword evidence="2" id="KW-0808">Transferase</keyword>
<evidence type="ECO:0000313" key="2">
    <source>
        <dbReference type="EMBL" id="RNL38209.1"/>
    </source>
</evidence>
<dbReference type="AlphaFoldDB" id="A0A3N0AUI4"/>
<dbReference type="Gene3D" id="3.50.30.40">
    <property type="entry name" value="Ribonuclease E inhibitor RraA/RraA-like"/>
    <property type="match status" value="1"/>
</dbReference>
<dbReference type="OrthoDB" id="943692at2"/>
<dbReference type="RefSeq" id="WP_123209467.1">
    <property type="nucleotide sequence ID" value="NZ_JBHTHO010000016.1"/>
</dbReference>
<accession>A0A3N0AUI4</accession>
<feature type="binding site" evidence="1">
    <location>
        <position position="112"/>
    </location>
    <ligand>
        <name>substrate</name>
    </ligand>
</feature>
<evidence type="ECO:0000313" key="3">
    <source>
        <dbReference type="Proteomes" id="UP000269591"/>
    </source>
</evidence>
<comment type="cofactor">
    <cofactor evidence="1">
        <name>Mg(2+)</name>
        <dbReference type="ChEBI" id="CHEBI:18420"/>
    </cofactor>
</comment>
<keyword evidence="1" id="KW-0479">Metal-binding</keyword>
<dbReference type="CDD" id="cd16841">
    <property type="entry name" value="RraA_family"/>
    <property type="match status" value="1"/>
</dbReference>
<reference evidence="3" key="1">
    <citation type="submission" date="2018-05" db="EMBL/GenBank/DDBJ databases">
        <title>Genome Sequencing of selected type strains of the family Eggerthellaceae.</title>
        <authorList>
            <person name="Danylec N."/>
            <person name="Stoll D.A."/>
            <person name="Doetsch A."/>
            <person name="Huch M."/>
        </authorList>
    </citation>
    <scope>NUCLEOTIDE SEQUENCE [LARGE SCALE GENOMIC DNA]</scope>
    <source>
        <strain evidence="3">DSM 24851</strain>
    </source>
</reference>
<dbReference type="InterPro" id="IPR005493">
    <property type="entry name" value="RraA/RraA-like"/>
</dbReference>
<gene>
    <name evidence="2" type="ORF">DMP06_09310</name>
</gene>